<reference evidence="1" key="1">
    <citation type="submission" date="2022-08" db="EMBL/GenBank/DDBJ databases">
        <title>Alicyclobacillus fastidiosus DSM 17978, complete genome.</title>
        <authorList>
            <person name="Wang Q."/>
            <person name="Cai R."/>
            <person name="Wang Z."/>
        </authorList>
    </citation>
    <scope>NUCLEOTIDE SEQUENCE</scope>
    <source>
        <strain evidence="1">DSM 17978</strain>
        <plasmid evidence="1">unnamed1</plasmid>
    </source>
</reference>
<evidence type="ECO:0000313" key="1">
    <source>
        <dbReference type="EMBL" id="WAH44875.1"/>
    </source>
</evidence>
<accession>A0ABY6ZPU0</accession>
<sequence>MELWPASLAEITPDLYATEEVESEDKEVVAKFFALGSSLTWYVVEAQKLEFGDVLFFGYVHTGDWNSEWGYFTLKELEQQRYLGGIPRIERDLHFEKKRFGELDLEQ</sequence>
<evidence type="ECO:0000313" key="2">
    <source>
        <dbReference type="Proteomes" id="UP001164761"/>
    </source>
</evidence>
<keyword evidence="2" id="KW-1185">Reference proteome</keyword>
<protein>
    <submittedName>
        <fullName evidence="1">DUF2958 domain-containing protein</fullName>
    </submittedName>
</protein>
<keyword evidence="1" id="KW-0614">Plasmid</keyword>
<proteinExistence type="predicted"/>
<organism evidence="1 2">
    <name type="scientific">Alicyclobacillus fastidiosus</name>
    <dbReference type="NCBI Taxonomy" id="392011"/>
    <lineage>
        <taxon>Bacteria</taxon>
        <taxon>Bacillati</taxon>
        <taxon>Bacillota</taxon>
        <taxon>Bacilli</taxon>
        <taxon>Bacillales</taxon>
        <taxon>Alicyclobacillaceae</taxon>
        <taxon>Alicyclobacillus</taxon>
    </lineage>
</organism>
<dbReference type="EMBL" id="CP104068">
    <property type="protein sequence ID" value="WAH44875.1"/>
    <property type="molecule type" value="Genomic_DNA"/>
</dbReference>
<dbReference type="Proteomes" id="UP001164761">
    <property type="component" value="Plasmid unnamed1"/>
</dbReference>
<dbReference type="InterPro" id="IPR021341">
    <property type="entry name" value="DUF2958"/>
</dbReference>
<gene>
    <name evidence="1" type="ORF">NZD89_27910</name>
</gene>
<geneLocation type="plasmid" evidence="1 2">
    <name>unnamed1</name>
</geneLocation>
<dbReference type="Pfam" id="PF11171">
    <property type="entry name" value="DUF2958"/>
    <property type="match status" value="1"/>
</dbReference>
<name>A0ABY6ZPU0_9BACL</name>
<dbReference type="RefSeq" id="WP_268008744.1">
    <property type="nucleotide sequence ID" value="NZ_BSUT01000003.1"/>
</dbReference>